<dbReference type="InterPro" id="IPR047216">
    <property type="entry name" value="Endonuclease_DUF559_bact"/>
</dbReference>
<dbReference type="PANTHER" id="PTHR38590:SF1">
    <property type="entry name" value="BLL0828 PROTEIN"/>
    <property type="match status" value="1"/>
</dbReference>
<gene>
    <name evidence="2" type="ORF">UU13_C0014G0019</name>
</gene>
<accession>A0A0G0SZ82</accession>
<sequence>MVKLKTIIKAKYLRKEETKTEQILWKKLGNKNLGIKWRRQHPIDMFIVDFYAPPIKLAIELDGSSHNIKENKEYDEMRTDYLKSKNIKVIRFWNSEVEKDLENVLTKIKEEIKKFL</sequence>
<dbReference type="SUPFAM" id="SSF52980">
    <property type="entry name" value="Restriction endonuclease-like"/>
    <property type="match status" value="1"/>
</dbReference>
<dbReference type="InterPro" id="IPR011335">
    <property type="entry name" value="Restrct_endonuc-II-like"/>
</dbReference>
<evidence type="ECO:0000313" key="3">
    <source>
        <dbReference type="Proteomes" id="UP000034452"/>
    </source>
</evidence>
<feature type="domain" description="DUF559" evidence="1">
    <location>
        <begin position="8"/>
        <end position="112"/>
    </location>
</feature>
<reference evidence="2 3" key="1">
    <citation type="journal article" date="2015" name="Nature">
        <title>rRNA introns, odd ribosomes, and small enigmatic genomes across a large radiation of phyla.</title>
        <authorList>
            <person name="Brown C.T."/>
            <person name="Hug L.A."/>
            <person name="Thomas B.C."/>
            <person name="Sharon I."/>
            <person name="Castelle C.J."/>
            <person name="Singh A."/>
            <person name="Wilkins M.J."/>
            <person name="Williams K.H."/>
            <person name="Banfield J.F."/>
        </authorList>
    </citation>
    <scope>NUCLEOTIDE SEQUENCE [LARGE SCALE GENOMIC DNA]</scope>
</reference>
<proteinExistence type="predicted"/>
<dbReference type="Gene3D" id="3.40.960.10">
    <property type="entry name" value="VSR Endonuclease"/>
    <property type="match status" value="1"/>
</dbReference>
<dbReference type="Pfam" id="PF04480">
    <property type="entry name" value="DUF559"/>
    <property type="match status" value="1"/>
</dbReference>
<dbReference type="Proteomes" id="UP000034452">
    <property type="component" value="Unassembled WGS sequence"/>
</dbReference>
<protein>
    <submittedName>
        <fullName evidence="2">Leucine-tRNA ligase</fullName>
    </submittedName>
</protein>
<evidence type="ECO:0000259" key="1">
    <source>
        <dbReference type="Pfam" id="PF04480"/>
    </source>
</evidence>
<name>A0A0G0SZ82_9BACT</name>
<keyword evidence="2" id="KW-0436">Ligase</keyword>
<dbReference type="AlphaFoldDB" id="A0A0G0SZ82"/>
<comment type="caution">
    <text evidence="2">The sequence shown here is derived from an EMBL/GenBank/DDBJ whole genome shotgun (WGS) entry which is preliminary data.</text>
</comment>
<dbReference type="EMBL" id="LBZL01000014">
    <property type="protein sequence ID" value="KKR70093.1"/>
    <property type="molecule type" value="Genomic_DNA"/>
</dbReference>
<dbReference type="PANTHER" id="PTHR38590">
    <property type="entry name" value="BLL0828 PROTEIN"/>
    <property type="match status" value="1"/>
</dbReference>
<dbReference type="GO" id="GO:0016874">
    <property type="term" value="F:ligase activity"/>
    <property type="evidence" value="ECO:0007669"/>
    <property type="project" value="UniProtKB-KW"/>
</dbReference>
<dbReference type="CDD" id="cd01038">
    <property type="entry name" value="Endonuclease_DUF559"/>
    <property type="match status" value="1"/>
</dbReference>
<evidence type="ECO:0000313" key="2">
    <source>
        <dbReference type="EMBL" id="KKR70093.1"/>
    </source>
</evidence>
<dbReference type="InterPro" id="IPR007569">
    <property type="entry name" value="DUF559"/>
</dbReference>
<organism evidence="2 3">
    <name type="scientific">Candidatus Nomurabacteria bacterium GW2011_GWB1_40_7</name>
    <dbReference type="NCBI Taxonomy" id="1618744"/>
    <lineage>
        <taxon>Bacteria</taxon>
        <taxon>Candidatus Nomuraibacteriota</taxon>
    </lineage>
</organism>